<name>A0A1I1PD07_9GAMM</name>
<proteinExistence type="predicted"/>
<dbReference type="STRING" id="1123010.SAMN02745724_03400"/>
<sequence length="42" mass="4808">MIQSSLLFSILLTPVASLLLTFMGVQLSRRAPILVQWYSERK</sequence>
<evidence type="ECO:0000313" key="2">
    <source>
        <dbReference type="Proteomes" id="UP000198862"/>
    </source>
</evidence>
<protein>
    <submittedName>
        <fullName evidence="1">Uncharacterized protein</fullName>
    </submittedName>
</protein>
<gene>
    <name evidence="1" type="ORF">SAMN02745724_03400</name>
</gene>
<accession>A0A1I1PD07</accession>
<dbReference type="AlphaFoldDB" id="A0A1I1PD07"/>
<dbReference type="EMBL" id="FOLO01000031">
    <property type="protein sequence ID" value="SFD07784.1"/>
    <property type="molecule type" value="Genomic_DNA"/>
</dbReference>
<keyword evidence="2" id="KW-1185">Reference proteome</keyword>
<dbReference type="Proteomes" id="UP000198862">
    <property type="component" value="Unassembled WGS sequence"/>
</dbReference>
<evidence type="ECO:0000313" key="1">
    <source>
        <dbReference type="EMBL" id="SFD07784.1"/>
    </source>
</evidence>
<reference evidence="1 2" key="1">
    <citation type="submission" date="2016-10" db="EMBL/GenBank/DDBJ databases">
        <authorList>
            <person name="de Groot N.N."/>
        </authorList>
    </citation>
    <scope>NUCLEOTIDE SEQUENCE [LARGE SCALE GENOMIC DNA]</scope>
    <source>
        <strain evidence="1 2">DSM 6059</strain>
    </source>
</reference>
<organism evidence="1 2">
    <name type="scientific">Pseudoalteromonas denitrificans DSM 6059</name>
    <dbReference type="NCBI Taxonomy" id="1123010"/>
    <lineage>
        <taxon>Bacteria</taxon>
        <taxon>Pseudomonadati</taxon>
        <taxon>Pseudomonadota</taxon>
        <taxon>Gammaproteobacteria</taxon>
        <taxon>Alteromonadales</taxon>
        <taxon>Pseudoalteromonadaceae</taxon>
        <taxon>Pseudoalteromonas</taxon>
    </lineage>
</organism>
<dbReference type="RefSeq" id="WP_281247170.1">
    <property type="nucleotide sequence ID" value="NZ_FOLO01000031.1"/>
</dbReference>